<name>A0A840I8L0_9PROT</name>
<dbReference type="AlphaFoldDB" id="A0A840I8L0"/>
<dbReference type="InterPro" id="IPR003347">
    <property type="entry name" value="JmjC_dom"/>
</dbReference>
<proteinExistence type="predicted"/>
<dbReference type="Pfam" id="PF13621">
    <property type="entry name" value="Cupin_8"/>
    <property type="match status" value="1"/>
</dbReference>
<sequence length="334" mass="37733">MKRVTSSGATNPAALRQVLEIGEPAIFRGLVRDWPIVQAALQSHKAVLNYLRQFDRGHSLTTMLAPPELKGRFFYNEDVTGFTFKHGDARLSAALDFLANAAGRSDAPAMAVQSVPVRQNLPGFEEAHPMPLHDEPVEPRIWIGNRAIVAAHHDHSENVACCTAGRRRFTLFPPDQVSNLYQGPFELTPARATISMVDFRNPDREKFPRFDEALAHSLVADLEPGDALYVPYLWWHHVEAFDDVNILVNYWWQPDGKVSGHPRDVLMHAMITIRQLPPAQRAAWKAMFDHYIFEENGPVADYLPPERRGVMGELDDTMIRQLRTALARSLMTKV</sequence>
<accession>A0A840I8L0</accession>
<dbReference type="Gene3D" id="2.60.120.10">
    <property type="entry name" value="Jelly Rolls"/>
    <property type="match status" value="1"/>
</dbReference>
<dbReference type="PANTHER" id="PTHR12461:SF105">
    <property type="entry name" value="HYPOXIA-INDUCIBLE FACTOR 1-ALPHA INHIBITOR"/>
    <property type="match status" value="1"/>
</dbReference>
<keyword evidence="3" id="KW-1185">Reference proteome</keyword>
<dbReference type="EMBL" id="JACHOB010000007">
    <property type="protein sequence ID" value="MBB4660290.1"/>
    <property type="molecule type" value="Genomic_DNA"/>
</dbReference>
<reference evidence="2 3" key="1">
    <citation type="submission" date="2020-08" db="EMBL/GenBank/DDBJ databases">
        <title>Genomic Encyclopedia of Type Strains, Phase IV (KMG-IV): sequencing the most valuable type-strain genomes for metagenomic binning, comparative biology and taxonomic classification.</title>
        <authorList>
            <person name="Goeker M."/>
        </authorList>
    </citation>
    <scope>NUCLEOTIDE SEQUENCE [LARGE SCALE GENOMIC DNA]</scope>
    <source>
        <strain evidence="2 3">DSM 102850</strain>
    </source>
</reference>
<feature type="domain" description="JmjC" evidence="1">
    <location>
        <begin position="104"/>
        <end position="267"/>
    </location>
</feature>
<dbReference type="InterPro" id="IPR014710">
    <property type="entry name" value="RmlC-like_jellyroll"/>
</dbReference>
<protein>
    <recommendedName>
        <fullName evidence="1">JmjC domain-containing protein</fullName>
    </recommendedName>
</protein>
<dbReference type="SMART" id="SM00558">
    <property type="entry name" value="JmjC"/>
    <property type="match status" value="1"/>
</dbReference>
<gene>
    <name evidence="2" type="ORF">GGQ59_002840</name>
</gene>
<dbReference type="RefSeq" id="WP_183819694.1">
    <property type="nucleotide sequence ID" value="NZ_JACHOB010000007.1"/>
</dbReference>
<dbReference type="PANTHER" id="PTHR12461">
    <property type="entry name" value="HYPOXIA-INDUCIBLE FACTOR 1 ALPHA INHIBITOR-RELATED"/>
    <property type="match status" value="1"/>
</dbReference>
<comment type="caution">
    <text evidence="2">The sequence shown here is derived from an EMBL/GenBank/DDBJ whole genome shotgun (WGS) entry which is preliminary data.</text>
</comment>
<dbReference type="InterPro" id="IPR041667">
    <property type="entry name" value="Cupin_8"/>
</dbReference>
<dbReference type="SUPFAM" id="SSF51197">
    <property type="entry name" value="Clavaminate synthase-like"/>
    <property type="match status" value="1"/>
</dbReference>
<organism evidence="2 3">
    <name type="scientific">Parvularcula dongshanensis</name>
    <dbReference type="NCBI Taxonomy" id="1173995"/>
    <lineage>
        <taxon>Bacteria</taxon>
        <taxon>Pseudomonadati</taxon>
        <taxon>Pseudomonadota</taxon>
        <taxon>Alphaproteobacteria</taxon>
        <taxon>Parvularculales</taxon>
        <taxon>Parvularculaceae</taxon>
        <taxon>Parvularcula</taxon>
    </lineage>
</organism>
<evidence type="ECO:0000313" key="3">
    <source>
        <dbReference type="Proteomes" id="UP000563524"/>
    </source>
</evidence>
<evidence type="ECO:0000313" key="2">
    <source>
        <dbReference type="EMBL" id="MBB4660290.1"/>
    </source>
</evidence>
<dbReference type="Proteomes" id="UP000563524">
    <property type="component" value="Unassembled WGS sequence"/>
</dbReference>
<dbReference type="PROSITE" id="PS51184">
    <property type="entry name" value="JMJC"/>
    <property type="match status" value="1"/>
</dbReference>
<evidence type="ECO:0000259" key="1">
    <source>
        <dbReference type="PROSITE" id="PS51184"/>
    </source>
</evidence>